<protein>
    <submittedName>
        <fullName evidence="1">Uncharacterized protein</fullName>
    </submittedName>
</protein>
<evidence type="ECO:0000313" key="1">
    <source>
        <dbReference type="EMBL" id="DAF98282.1"/>
    </source>
</evidence>
<proteinExistence type="predicted"/>
<reference evidence="1" key="1">
    <citation type="journal article" date="2021" name="Proc. Natl. Acad. Sci. U.S.A.">
        <title>A Catalog of Tens of Thousands of Viruses from Human Metagenomes Reveals Hidden Associations with Chronic Diseases.</title>
        <authorList>
            <person name="Tisza M.J."/>
            <person name="Buck C.B."/>
        </authorList>
    </citation>
    <scope>NUCLEOTIDE SEQUENCE</scope>
    <source>
        <strain evidence="1">CtaDn21</strain>
    </source>
</reference>
<dbReference type="EMBL" id="BK016144">
    <property type="protein sequence ID" value="DAF98282.1"/>
    <property type="molecule type" value="Genomic_DNA"/>
</dbReference>
<name>A0A8S5UV63_9CAUD</name>
<accession>A0A8S5UV63</accession>
<organism evidence="1">
    <name type="scientific">Siphoviridae sp. ctaDn21</name>
    <dbReference type="NCBI Taxonomy" id="2825563"/>
    <lineage>
        <taxon>Viruses</taxon>
        <taxon>Duplodnaviria</taxon>
        <taxon>Heunggongvirae</taxon>
        <taxon>Uroviricota</taxon>
        <taxon>Caudoviricetes</taxon>
    </lineage>
</organism>
<sequence length="87" mass="9612">MRKVYSITPDGTVGIGDTCYPTRDYIDVTGLDPIVLNTALELMSRSVVGVSKYGTTLAENNKDDFLQHAKEEALDLANYLTKLQSQK</sequence>